<organism evidence="1">
    <name type="scientific">marine sediment metagenome</name>
    <dbReference type="NCBI Taxonomy" id="412755"/>
    <lineage>
        <taxon>unclassified sequences</taxon>
        <taxon>metagenomes</taxon>
        <taxon>ecological metagenomes</taxon>
    </lineage>
</organism>
<dbReference type="AlphaFoldDB" id="X0XI63"/>
<reference evidence="1" key="1">
    <citation type="journal article" date="2014" name="Front. Microbiol.">
        <title>High frequency of phylogenetically diverse reductive dehalogenase-homologous genes in deep subseafloor sedimentary metagenomes.</title>
        <authorList>
            <person name="Kawai M."/>
            <person name="Futagami T."/>
            <person name="Toyoda A."/>
            <person name="Takaki Y."/>
            <person name="Nishi S."/>
            <person name="Hori S."/>
            <person name="Arai W."/>
            <person name="Tsubouchi T."/>
            <person name="Morono Y."/>
            <person name="Uchiyama I."/>
            <person name="Ito T."/>
            <person name="Fujiyama A."/>
            <person name="Inagaki F."/>
            <person name="Takami H."/>
        </authorList>
    </citation>
    <scope>NUCLEOTIDE SEQUENCE</scope>
    <source>
        <strain evidence="1">Expedition CK06-06</strain>
    </source>
</reference>
<dbReference type="EMBL" id="BARS01044454">
    <property type="protein sequence ID" value="GAG36348.1"/>
    <property type="molecule type" value="Genomic_DNA"/>
</dbReference>
<sequence length="249" mass="27563">PAANVLGNWGHENLLRSPERYISGVIEKGAAAREGRVPERLPGEAFQAMKANWQTGFGFSKNFTKIARDTFIENPWDPELSGLKGEFRPPSLGGKFGKVWRTPMRALKSLDKAARSAAYEAEVFARVYREGYNTGRAKGLTGDALKAHIEGSSGKLLKDLSRWREVDLNRQLNGQNALNAAEKAIYVEPKLHEIGKAAELSARTSTFQDLPGSFTRAALRLRSTHPWLTLFVPFISTPSRIISQALART</sequence>
<feature type="non-terminal residue" evidence="1">
    <location>
        <position position="249"/>
    </location>
</feature>
<accession>X0XI63</accession>
<protein>
    <submittedName>
        <fullName evidence="1">Uncharacterized protein</fullName>
    </submittedName>
</protein>
<gene>
    <name evidence="1" type="ORF">S01H1_67157</name>
</gene>
<name>X0XI63_9ZZZZ</name>
<evidence type="ECO:0000313" key="1">
    <source>
        <dbReference type="EMBL" id="GAG36348.1"/>
    </source>
</evidence>
<proteinExistence type="predicted"/>
<comment type="caution">
    <text evidence="1">The sequence shown here is derived from an EMBL/GenBank/DDBJ whole genome shotgun (WGS) entry which is preliminary data.</text>
</comment>
<feature type="non-terminal residue" evidence="1">
    <location>
        <position position="1"/>
    </location>
</feature>